<feature type="chain" id="PRO_5013647028" description="C-type lectin domain-containing protein" evidence="1">
    <location>
        <begin position="42"/>
        <end position="254"/>
    </location>
</feature>
<accession>A0A2G5UWL4</accession>
<evidence type="ECO:0000313" key="2">
    <source>
        <dbReference type="EMBL" id="PIC43937.1"/>
    </source>
</evidence>
<proteinExistence type="predicted"/>
<name>A0A2G5UWL4_9PELO</name>
<dbReference type="OrthoDB" id="5806112at2759"/>
<comment type="caution">
    <text evidence="2">The sequence shown here is derived from an EMBL/GenBank/DDBJ whole genome shotgun (WGS) entry which is preliminary data.</text>
</comment>
<dbReference type="Proteomes" id="UP000230233">
    <property type="component" value="Chromosome II"/>
</dbReference>
<dbReference type="AlphaFoldDB" id="A0A2G5UWL4"/>
<evidence type="ECO:0000256" key="1">
    <source>
        <dbReference type="SAM" id="SignalP"/>
    </source>
</evidence>
<dbReference type="PANTHER" id="PTHR23124">
    <property type="entry name" value="C-TYPE LECTIN DOMAIN-CONTAINING PROTEIN-RELATED-RELATED"/>
    <property type="match status" value="1"/>
</dbReference>
<keyword evidence="3" id="KW-1185">Reference proteome</keyword>
<sequence>MVSASRKYCNPAYITAQPLPTLSIKMVALLLLFLTFPAVFGKDVKCPEGFQHFKRTPTAKNNHTKDWCLGIFRADRLDERDRARSVCANHNATLSLPENQKESDFIAAFSTKHNISEPHAVDGQTSPRCASRVYKAMKEDKHFNSSAVKGECNLNNKFFLFDDVNTDPAFVFGKFSYPPPNRLSSFATVNEPKVYHFAACLSYYPQYNPTNATNPGDAATSYCAGRPIGKVDIEHDFASGQPEIKSVICGRYPL</sequence>
<dbReference type="EMBL" id="PDUG01000002">
    <property type="protein sequence ID" value="PIC43937.1"/>
    <property type="molecule type" value="Genomic_DNA"/>
</dbReference>
<evidence type="ECO:0000313" key="3">
    <source>
        <dbReference type="Proteomes" id="UP000230233"/>
    </source>
</evidence>
<organism evidence="2 3">
    <name type="scientific">Caenorhabditis nigoni</name>
    <dbReference type="NCBI Taxonomy" id="1611254"/>
    <lineage>
        <taxon>Eukaryota</taxon>
        <taxon>Metazoa</taxon>
        <taxon>Ecdysozoa</taxon>
        <taxon>Nematoda</taxon>
        <taxon>Chromadorea</taxon>
        <taxon>Rhabditida</taxon>
        <taxon>Rhabditina</taxon>
        <taxon>Rhabditomorpha</taxon>
        <taxon>Rhabditoidea</taxon>
        <taxon>Rhabditidae</taxon>
        <taxon>Peloderinae</taxon>
        <taxon>Caenorhabditis</taxon>
    </lineage>
</organism>
<dbReference type="InterPro" id="IPR016187">
    <property type="entry name" value="CTDL_fold"/>
</dbReference>
<gene>
    <name evidence="2" type="primary">Cnig_chr_II.g4488</name>
    <name evidence="2" type="ORF">B9Z55_004488</name>
</gene>
<dbReference type="STRING" id="1611254.A0A2G5UWL4"/>
<evidence type="ECO:0008006" key="4">
    <source>
        <dbReference type="Google" id="ProtNLM"/>
    </source>
</evidence>
<reference evidence="3" key="1">
    <citation type="submission" date="2017-10" db="EMBL/GenBank/DDBJ databases">
        <title>Rapid genome shrinkage in a self-fertile nematode reveals novel sperm competition proteins.</title>
        <authorList>
            <person name="Yin D."/>
            <person name="Schwarz E.M."/>
            <person name="Thomas C.G."/>
            <person name="Felde R.L."/>
            <person name="Korf I.F."/>
            <person name="Cutter A.D."/>
            <person name="Schartner C.M."/>
            <person name="Ralston E.J."/>
            <person name="Meyer B.J."/>
            <person name="Haag E.S."/>
        </authorList>
    </citation>
    <scope>NUCLEOTIDE SEQUENCE [LARGE SCALE GENOMIC DNA]</scope>
    <source>
        <strain evidence="3">JU1422</strain>
    </source>
</reference>
<dbReference type="SUPFAM" id="SSF56436">
    <property type="entry name" value="C-type lectin-like"/>
    <property type="match status" value="1"/>
</dbReference>
<protein>
    <recommendedName>
        <fullName evidence="4">C-type lectin domain-containing protein</fullName>
    </recommendedName>
</protein>
<feature type="signal peptide" evidence="1">
    <location>
        <begin position="1"/>
        <end position="41"/>
    </location>
</feature>
<dbReference type="PANTHER" id="PTHR23124:SF149">
    <property type="entry name" value="C-TYPE LECTIN-RELATED"/>
    <property type="match status" value="1"/>
</dbReference>
<keyword evidence="1" id="KW-0732">Signal</keyword>